<dbReference type="InterPro" id="IPR023631">
    <property type="entry name" value="Amidase_dom"/>
</dbReference>
<proteinExistence type="predicted"/>
<dbReference type="PANTHER" id="PTHR11895">
    <property type="entry name" value="TRANSAMIDASE"/>
    <property type="match status" value="1"/>
</dbReference>
<gene>
    <name evidence="3" type="ORF">E2C06_01945</name>
</gene>
<dbReference type="EMBL" id="SMSJ01000002">
    <property type="protein sequence ID" value="TDH64134.1"/>
    <property type="molecule type" value="Genomic_DNA"/>
</dbReference>
<dbReference type="SUPFAM" id="SSF75304">
    <property type="entry name" value="Amidase signature (AS) enzymes"/>
    <property type="match status" value="1"/>
</dbReference>
<comment type="caution">
    <text evidence="3">The sequence shown here is derived from an EMBL/GenBank/DDBJ whole genome shotgun (WGS) entry which is preliminary data.</text>
</comment>
<dbReference type="InterPro" id="IPR036928">
    <property type="entry name" value="AS_sf"/>
</dbReference>
<feature type="region of interest" description="Disordered" evidence="1">
    <location>
        <begin position="128"/>
        <end position="153"/>
    </location>
</feature>
<dbReference type="Proteomes" id="UP000295096">
    <property type="component" value="Unassembled WGS sequence"/>
</dbReference>
<dbReference type="AlphaFoldDB" id="A0A4R5QKX2"/>
<dbReference type="Gene3D" id="3.90.1300.10">
    <property type="entry name" value="Amidase signature (AS) domain"/>
    <property type="match status" value="1"/>
</dbReference>
<evidence type="ECO:0000313" key="4">
    <source>
        <dbReference type="Proteomes" id="UP000295096"/>
    </source>
</evidence>
<dbReference type="Pfam" id="PF01425">
    <property type="entry name" value="Amidase"/>
    <property type="match status" value="1"/>
</dbReference>
<reference evidence="3 4" key="1">
    <citation type="journal article" date="2016" name="J. Microbiol.">
        <title>Dankookia rubra gen. nov., sp. nov., an alphaproteobacterium isolated from sediment of a shallow stream.</title>
        <authorList>
            <person name="Kim W.H."/>
            <person name="Kim D.H."/>
            <person name="Kang K."/>
            <person name="Ahn T.Y."/>
        </authorList>
    </citation>
    <scope>NUCLEOTIDE SEQUENCE [LARGE SCALE GENOMIC DNA]</scope>
    <source>
        <strain evidence="3 4">JCM30602</strain>
    </source>
</reference>
<sequence length="430" mass="43827">MTDPADLPATAAARRLRDGSLTAMDLTEALLDRVAAREPVLRAFAWLDPALARRQAAALDAARAAGRAAGPLHGLAFGVKDVLDTADQPSQYGSPIWAGHRPRGDAACVAAARRAGAVILGKTVTTEFATRHPGPTANPADPRHTPGGSSSGSAAGTAAGYFHAGFGTQTAGSIIRPAAYCGAVGFKPSYGTLHRAGMKVMSESLDTIGVITRTVGDAAFVMAGLTGRDYGAPEARAPRAPRLALCWGPTEAEAKPETRALLDRVAATAARAGATVEPIVLPPAVVGGLEAHALVMNGESAEALGWELNTSAAQLSPVLRERMDWGRAQGGPALAAGQAAFAAARAAFADAMAGYDAILTPSAPGEAPEGLGWTGDPAFNSLWTLLHVPCVTVPVGAGPRGLPLGVQVVAGFGQDRAALAWAEWVRQAVG</sequence>
<evidence type="ECO:0000313" key="3">
    <source>
        <dbReference type="EMBL" id="TDH64134.1"/>
    </source>
</evidence>
<evidence type="ECO:0000256" key="1">
    <source>
        <dbReference type="SAM" id="MobiDB-lite"/>
    </source>
</evidence>
<dbReference type="OrthoDB" id="9777859at2"/>
<protein>
    <submittedName>
        <fullName evidence="3">Amidase</fullName>
    </submittedName>
</protein>
<evidence type="ECO:0000259" key="2">
    <source>
        <dbReference type="Pfam" id="PF01425"/>
    </source>
</evidence>
<accession>A0A4R5QKX2</accession>
<keyword evidence="4" id="KW-1185">Reference proteome</keyword>
<name>A0A4R5QKX2_9PROT</name>
<dbReference type="PANTHER" id="PTHR11895:SF151">
    <property type="entry name" value="GLUTAMYL-TRNA(GLN) AMIDOTRANSFERASE SUBUNIT A"/>
    <property type="match status" value="1"/>
</dbReference>
<dbReference type="RefSeq" id="WP_133286899.1">
    <property type="nucleotide sequence ID" value="NZ_SMSJ01000002.1"/>
</dbReference>
<dbReference type="GO" id="GO:0003824">
    <property type="term" value="F:catalytic activity"/>
    <property type="evidence" value="ECO:0007669"/>
    <property type="project" value="InterPro"/>
</dbReference>
<organism evidence="3 4">
    <name type="scientific">Dankookia rubra</name>
    <dbReference type="NCBI Taxonomy" id="1442381"/>
    <lineage>
        <taxon>Bacteria</taxon>
        <taxon>Pseudomonadati</taxon>
        <taxon>Pseudomonadota</taxon>
        <taxon>Alphaproteobacteria</taxon>
        <taxon>Acetobacterales</taxon>
        <taxon>Roseomonadaceae</taxon>
        <taxon>Dankookia</taxon>
    </lineage>
</organism>
<feature type="domain" description="Amidase" evidence="2">
    <location>
        <begin position="25"/>
        <end position="417"/>
    </location>
</feature>
<dbReference type="InterPro" id="IPR000120">
    <property type="entry name" value="Amidase"/>
</dbReference>